<dbReference type="AlphaFoldDB" id="A0A1I6QX75"/>
<proteinExistence type="predicted"/>
<dbReference type="STRING" id="311180.SAMN04488050_102437"/>
<dbReference type="GO" id="GO:0008233">
    <property type="term" value="F:peptidase activity"/>
    <property type="evidence" value="ECO:0007669"/>
    <property type="project" value="InterPro"/>
</dbReference>
<evidence type="ECO:0000313" key="4">
    <source>
        <dbReference type="Proteomes" id="UP000199392"/>
    </source>
</evidence>
<dbReference type="PANTHER" id="PTHR41775">
    <property type="entry name" value="SECRETED PROTEIN-RELATED"/>
    <property type="match status" value="1"/>
</dbReference>
<reference evidence="4" key="1">
    <citation type="submission" date="2016-10" db="EMBL/GenBank/DDBJ databases">
        <authorList>
            <person name="Varghese N."/>
            <person name="Submissions S."/>
        </authorList>
    </citation>
    <scope>NUCLEOTIDE SEQUENCE [LARGE SCALE GENOMIC DNA]</scope>
    <source>
        <strain evidence="4">DSM 26894</strain>
    </source>
</reference>
<dbReference type="GO" id="GO:0006508">
    <property type="term" value="P:proteolysis"/>
    <property type="evidence" value="ECO:0007669"/>
    <property type="project" value="InterPro"/>
</dbReference>
<dbReference type="InterPro" id="IPR008757">
    <property type="entry name" value="Peptidase_M6-like_domain"/>
</dbReference>
<dbReference type="EMBL" id="FOZW01000002">
    <property type="protein sequence ID" value="SFS57004.1"/>
    <property type="molecule type" value="Genomic_DNA"/>
</dbReference>
<dbReference type="PANTHER" id="PTHR41775:SF1">
    <property type="entry name" value="PEPTIDASE M6-LIKE DOMAIN-CONTAINING PROTEIN"/>
    <property type="match status" value="1"/>
</dbReference>
<dbReference type="NCBIfam" id="TIGR03296">
    <property type="entry name" value="M6dom_TIGR03296"/>
    <property type="match status" value="1"/>
</dbReference>
<organism evidence="3 4">
    <name type="scientific">Alloyangia pacifica</name>
    <dbReference type="NCBI Taxonomy" id="311180"/>
    <lineage>
        <taxon>Bacteria</taxon>
        <taxon>Pseudomonadati</taxon>
        <taxon>Pseudomonadota</taxon>
        <taxon>Alphaproteobacteria</taxon>
        <taxon>Rhodobacterales</taxon>
        <taxon>Roseobacteraceae</taxon>
        <taxon>Alloyangia</taxon>
    </lineage>
</organism>
<feature type="region of interest" description="Disordered" evidence="1">
    <location>
        <begin position="417"/>
        <end position="456"/>
    </location>
</feature>
<dbReference type="Proteomes" id="UP000199392">
    <property type="component" value="Unassembled WGS sequence"/>
</dbReference>
<dbReference type="Pfam" id="PF05547">
    <property type="entry name" value="Peptidase_M6"/>
    <property type="match status" value="1"/>
</dbReference>
<gene>
    <name evidence="3" type="ORF">SAMN04488050_102437</name>
</gene>
<keyword evidence="4" id="KW-1185">Reference proteome</keyword>
<evidence type="ECO:0000256" key="1">
    <source>
        <dbReference type="SAM" id="MobiDB-lite"/>
    </source>
</evidence>
<sequence>MCETHHDSRDFKAFSKIFEKTEFSGNWHNFFGQCSGGGNDRCCVAPAPDLKKKIDKALKEMRAAAPDGMAELVTLRKKPRVGFNDGLIVPGTELPLGTPPMAARNFAAQRSPLSGDVRVVVVLAEFSDKSFGSGAAQRFQDLFFSTGVISTGSVKEYFDDVTNGTINIVGEVAGPFTMPDTLADYANGQSGTGSTTPNARDMARDAATAANPSVNFGPYDNDGDGFVDAYVVVHAGSGAEQTGSGGDIWSHKWVMRSQFNADGTKLYAYLTIPEDARLGVCAHELGHLLFGFPDLYDTDQSSEGVGNWCLMGGGSWNGGGDTPAHPSAWCKANQGWVTVTNITSNGTRSIPDVKTSNEVFRLWKDGGAGQEYFLVENRQRDGYDADLPGEGLLIWHIDEAISTNSDEAHPKVALEQADGTNGLGTGANRGDGGDPYPGSASNTVFDKNSTPNSRSYAGSDTCVAVASISAPAPTMSAELRVRCGKSLIKDFRDKRFDKNIVTDKYRDKIFEKRLINEKRYGIDKRPEKPEIDKSVAYDKGDFEKRTDKLRDGGFDRPGGGGLGGGLGGGFGGGFGGVEERLAAIETAVAAIAPFIEASLRPDLDMSAYSGEEDLQQLMDEAGGNKAQAKRLLDTRQG</sequence>
<dbReference type="SUPFAM" id="SSF55486">
    <property type="entry name" value="Metalloproteases ('zincins'), catalytic domain"/>
    <property type="match status" value="1"/>
</dbReference>
<evidence type="ECO:0000259" key="2">
    <source>
        <dbReference type="Pfam" id="PF05547"/>
    </source>
</evidence>
<feature type="compositionally biased region" description="Polar residues" evidence="1">
    <location>
        <begin position="439"/>
        <end position="456"/>
    </location>
</feature>
<name>A0A1I6QX75_9RHOB</name>
<feature type="domain" description="Peptidase M6-like" evidence="2">
    <location>
        <begin position="137"/>
        <end position="332"/>
    </location>
</feature>
<evidence type="ECO:0000313" key="3">
    <source>
        <dbReference type="EMBL" id="SFS57004.1"/>
    </source>
</evidence>
<feature type="compositionally biased region" description="Gly residues" evidence="1">
    <location>
        <begin position="421"/>
        <end position="435"/>
    </location>
</feature>
<protein>
    <submittedName>
        <fullName evidence="3">Immune inhibitor A peptidase M6</fullName>
    </submittedName>
</protein>
<accession>A0A1I6QX75</accession>